<dbReference type="Gene3D" id="3.40.50.150">
    <property type="entry name" value="Vaccinia Virus protein VP39"/>
    <property type="match status" value="1"/>
</dbReference>
<dbReference type="SUPFAM" id="SSF53335">
    <property type="entry name" value="S-adenosyl-L-methionine-dependent methyltransferases"/>
    <property type="match status" value="1"/>
</dbReference>
<evidence type="ECO:0000313" key="3">
    <source>
        <dbReference type="Proteomes" id="UP000077857"/>
    </source>
</evidence>
<protein>
    <submittedName>
        <fullName evidence="2">Methyltransferase type 11</fullName>
    </submittedName>
</protein>
<comment type="caution">
    <text evidence="2">The sequence shown here is derived from an EMBL/GenBank/DDBJ whole genome shotgun (WGS) entry which is preliminary data.</text>
</comment>
<evidence type="ECO:0000259" key="1">
    <source>
        <dbReference type="Pfam" id="PF08241"/>
    </source>
</evidence>
<name>A0A177NKX3_9GAMM</name>
<feature type="domain" description="Methyltransferase type 11" evidence="1">
    <location>
        <begin position="75"/>
        <end position="123"/>
    </location>
</feature>
<gene>
    <name evidence="2" type="ORF">A1507_09235</name>
</gene>
<dbReference type="Proteomes" id="UP000077857">
    <property type="component" value="Unassembled WGS sequence"/>
</dbReference>
<sequence>MKRQFLFALYQTPRGKLLQTMEASYLKRSITVSCKQNQLQIGGLGWENEFVDFSLYRNYLILDGKALGDGDALKVAAKAFNLPIQTESMDLVILPHILEFDARRFQTLREVNRVLKPGGELVVLNFSPFSLAVRFQFLWDRKLADSWRAHFISKVRMLDWLKLMNFELLTAAEFGLDSYTISHGKFQLGFASVFAMAYGIRAVKRQYTLIPLAAEKRRKIKLAAATAGLESRSHEDRE</sequence>
<keyword evidence="2" id="KW-0489">Methyltransferase</keyword>
<accession>A0A177NKX3</accession>
<dbReference type="RefSeq" id="WP_064039933.1">
    <property type="nucleotide sequence ID" value="NZ_LUUJ01000057.1"/>
</dbReference>
<dbReference type="OrthoDB" id="6191410at2"/>
<dbReference type="GO" id="GO:0032259">
    <property type="term" value="P:methylation"/>
    <property type="evidence" value="ECO:0007669"/>
    <property type="project" value="UniProtKB-KW"/>
</dbReference>
<evidence type="ECO:0000313" key="2">
    <source>
        <dbReference type="EMBL" id="OAI18531.1"/>
    </source>
</evidence>
<dbReference type="InterPro" id="IPR013216">
    <property type="entry name" value="Methyltransf_11"/>
</dbReference>
<organism evidence="2 3">
    <name type="scientific">Methylomonas koyamae</name>
    <dbReference type="NCBI Taxonomy" id="702114"/>
    <lineage>
        <taxon>Bacteria</taxon>
        <taxon>Pseudomonadati</taxon>
        <taxon>Pseudomonadota</taxon>
        <taxon>Gammaproteobacteria</taxon>
        <taxon>Methylococcales</taxon>
        <taxon>Methylococcaceae</taxon>
        <taxon>Methylomonas</taxon>
    </lineage>
</organism>
<keyword evidence="2" id="KW-0808">Transferase</keyword>
<dbReference type="InterPro" id="IPR029063">
    <property type="entry name" value="SAM-dependent_MTases_sf"/>
</dbReference>
<reference evidence="2 3" key="1">
    <citation type="submission" date="2016-03" db="EMBL/GenBank/DDBJ databases">
        <authorList>
            <person name="Ploux O."/>
        </authorList>
    </citation>
    <scope>NUCLEOTIDE SEQUENCE [LARGE SCALE GENOMIC DNA]</scope>
    <source>
        <strain evidence="2 3">R-45378</strain>
    </source>
</reference>
<dbReference type="Pfam" id="PF08241">
    <property type="entry name" value="Methyltransf_11"/>
    <property type="match status" value="1"/>
</dbReference>
<dbReference type="EMBL" id="LUUJ01000057">
    <property type="protein sequence ID" value="OAI18531.1"/>
    <property type="molecule type" value="Genomic_DNA"/>
</dbReference>
<dbReference type="AlphaFoldDB" id="A0A177NKX3"/>
<dbReference type="GO" id="GO:0008757">
    <property type="term" value="F:S-adenosylmethionine-dependent methyltransferase activity"/>
    <property type="evidence" value="ECO:0007669"/>
    <property type="project" value="InterPro"/>
</dbReference>
<proteinExistence type="predicted"/>